<dbReference type="STRING" id="354630.SAMN05421821_108229"/>
<accession>A0A1N7BZK8</accession>
<dbReference type="NCBIfam" id="NF047658">
    <property type="entry name" value="HYC_CC_PP"/>
    <property type="match status" value="1"/>
</dbReference>
<organism evidence="2 4">
    <name type="scientific">Mucilaginibacter lappiensis</name>
    <dbReference type="NCBI Taxonomy" id="354630"/>
    <lineage>
        <taxon>Bacteria</taxon>
        <taxon>Pseudomonadati</taxon>
        <taxon>Bacteroidota</taxon>
        <taxon>Sphingobacteriia</taxon>
        <taxon>Sphingobacteriales</taxon>
        <taxon>Sphingobacteriaceae</taxon>
        <taxon>Mucilaginibacter</taxon>
    </lineage>
</organism>
<sequence length="126" mass="13746">MKRIAVILLLLIYTASVYGITIDKFYCCGKLASVSLSASSASKSDCKATSGSDCCKTVKANFKVKDNHVSAKTDLTLKNSFAVVIPVFSIPALAERITLKEVNGYNSQAPPVQRDPLYILYSNYRI</sequence>
<evidence type="ECO:0000313" key="4">
    <source>
        <dbReference type="Proteomes" id="UP000548326"/>
    </source>
</evidence>
<dbReference type="EMBL" id="JACHCA010000002">
    <property type="protein sequence ID" value="MBB6126675.1"/>
    <property type="molecule type" value="Genomic_DNA"/>
</dbReference>
<dbReference type="RefSeq" id="WP_139332322.1">
    <property type="nucleotide sequence ID" value="NZ_FTMG01000008.1"/>
</dbReference>
<protein>
    <submittedName>
        <fullName evidence="2">Uncharacterized protein</fullName>
    </submittedName>
</protein>
<dbReference type="InterPro" id="IPR058060">
    <property type="entry name" value="HYC_CC_PP"/>
</dbReference>
<evidence type="ECO:0000313" key="2">
    <source>
        <dbReference type="EMBL" id="MBB6126675.1"/>
    </source>
</evidence>
<dbReference type="InterPro" id="IPR058512">
    <property type="entry name" value="DUF8199"/>
</dbReference>
<dbReference type="Pfam" id="PF26622">
    <property type="entry name" value="DUF8199"/>
    <property type="match status" value="1"/>
</dbReference>
<proteinExistence type="predicted"/>
<reference evidence="3 4" key="1">
    <citation type="submission" date="2020-08" db="EMBL/GenBank/DDBJ databases">
        <title>Genomic Encyclopedia of Type Strains, Phase IV (KMG-V): Genome sequencing to study the core and pangenomes of soil and plant-associated prokaryotes.</title>
        <authorList>
            <person name="Whitman W."/>
        </authorList>
    </citation>
    <scope>NUCLEOTIDE SEQUENCE [LARGE SCALE GENOMIC DNA]</scope>
    <source>
        <strain evidence="1 3">ANJLi2</strain>
        <strain evidence="2 4">MP601</strain>
    </source>
</reference>
<evidence type="ECO:0000313" key="3">
    <source>
        <dbReference type="Proteomes" id="UP000541583"/>
    </source>
</evidence>
<keyword evidence="3" id="KW-1185">Reference proteome</keyword>
<dbReference type="Proteomes" id="UP000541583">
    <property type="component" value="Unassembled WGS sequence"/>
</dbReference>
<dbReference type="Proteomes" id="UP000548326">
    <property type="component" value="Unassembled WGS sequence"/>
</dbReference>
<dbReference type="EMBL" id="JACHCB010000006">
    <property type="protein sequence ID" value="MBB6109961.1"/>
    <property type="molecule type" value="Genomic_DNA"/>
</dbReference>
<name>A0A1N7BZK8_9SPHI</name>
<evidence type="ECO:0000313" key="1">
    <source>
        <dbReference type="EMBL" id="MBB6109961.1"/>
    </source>
</evidence>
<gene>
    <name evidence="2" type="ORF">HDF22_000780</name>
    <name evidence="1" type="ORF">HDF23_002717</name>
</gene>
<dbReference type="OrthoDB" id="676308at2"/>
<comment type="caution">
    <text evidence="2">The sequence shown here is derived from an EMBL/GenBank/DDBJ whole genome shotgun (WGS) entry which is preliminary data.</text>
</comment>
<dbReference type="AlphaFoldDB" id="A0A1N7BZK8"/>